<protein>
    <submittedName>
        <fullName evidence="6">Site-specific integrase</fullName>
    </submittedName>
</protein>
<dbReference type="InterPro" id="IPR002104">
    <property type="entry name" value="Integrase_catalytic"/>
</dbReference>
<evidence type="ECO:0000313" key="6">
    <source>
        <dbReference type="EMBL" id="GHA09367.1"/>
    </source>
</evidence>
<dbReference type="Gene3D" id="1.10.150.130">
    <property type="match status" value="1"/>
</dbReference>
<dbReference type="InterPro" id="IPR013762">
    <property type="entry name" value="Integrase-like_cat_sf"/>
</dbReference>
<organism evidence="6 7">
    <name type="scientific">Streptomyces canarius</name>
    <dbReference type="NCBI Taxonomy" id="285453"/>
    <lineage>
        <taxon>Bacteria</taxon>
        <taxon>Bacillati</taxon>
        <taxon>Actinomycetota</taxon>
        <taxon>Actinomycetes</taxon>
        <taxon>Kitasatosporales</taxon>
        <taxon>Streptomycetaceae</taxon>
        <taxon>Streptomyces</taxon>
    </lineage>
</organism>
<dbReference type="EMBL" id="BMVN01000003">
    <property type="protein sequence ID" value="GHA09367.1"/>
    <property type="molecule type" value="Genomic_DNA"/>
</dbReference>
<comment type="similarity">
    <text evidence="1">Belongs to the 'phage' integrase family.</text>
</comment>
<dbReference type="SUPFAM" id="SSF56349">
    <property type="entry name" value="DNA breaking-rejoining enzymes"/>
    <property type="match status" value="1"/>
</dbReference>
<dbReference type="Gene3D" id="1.10.443.10">
    <property type="entry name" value="Intergrase catalytic core"/>
    <property type="match status" value="1"/>
</dbReference>
<accession>A0ABQ3CKU8</accession>
<reference evidence="7" key="1">
    <citation type="journal article" date="2019" name="Int. J. Syst. Evol. Microbiol.">
        <title>The Global Catalogue of Microorganisms (GCM) 10K type strain sequencing project: providing services to taxonomists for standard genome sequencing and annotation.</title>
        <authorList>
            <consortium name="The Broad Institute Genomics Platform"/>
            <consortium name="The Broad Institute Genome Sequencing Center for Infectious Disease"/>
            <person name="Wu L."/>
            <person name="Ma J."/>
        </authorList>
    </citation>
    <scope>NUCLEOTIDE SEQUENCE [LARGE SCALE GENOMIC DNA]</scope>
    <source>
        <strain evidence="7">JCM 4733</strain>
    </source>
</reference>
<evidence type="ECO:0000256" key="4">
    <source>
        <dbReference type="SAM" id="MobiDB-lite"/>
    </source>
</evidence>
<dbReference type="PANTHER" id="PTHR30349:SF41">
    <property type="entry name" value="INTEGRASE_RECOMBINASE PROTEIN MJ0367-RELATED"/>
    <property type="match status" value="1"/>
</dbReference>
<keyword evidence="2" id="KW-0238">DNA-binding</keyword>
<dbReference type="InterPro" id="IPR010998">
    <property type="entry name" value="Integrase_recombinase_N"/>
</dbReference>
<name>A0ABQ3CKU8_9ACTN</name>
<feature type="region of interest" description="Disordered" evidence="4">
    <location>
        <begin position="512"/>
        <end position="541"/>
    </location>
</feature>
<dbReference type="Pfam" id="PF00589">
    <property type="entry name" value="Phage_integrase"/>
    <property type="match status" value="1"/>
</dbReference>
<dbReference type="Proteomes" id="UP000653644">
    <property type="component" value="Unassembled WGS sequence"/>
</dbReference>
<evidence type="ECO:0000256" key="3">
    <source>
        <dbReference type="ARBA" id="ARBA00023172"/>
    </source>
</evidence>
<dbReference type="PROSITE" id="PS51898">
    <property type="entry name" value="TYR_RECOMBINASE"/>
    <property type="match status" value="1"/>
</dbReference>
<dbReference type="PANTHER" id="PTHR30349">
    <property type="entry name" value="PHAGE INTEGRASE-RELATED"/>
    <property type="match status" value="1"/>
</dbReference>
<keyword evidence="3" id="KW-0233">DNA recombination</keyword>
<evidence type="ECO:0000313" key="7">
    <source>
        <dbReference type="Proteomes" id="UP000653644"/>
    </source>
</evidence>
<dbReference type="InterPro" id="IPR050090">
    <property type="entry name" value="Tyrosine_recombinase_XerCD"/>
</dbReference>
<dbReference type="InterPro" id="IPR011010">
    <property type="entry name" value="DNA_brk_join_enz"/>
</dbReference>
<feature type="compositionally biased region" description="Acidic residues" evidence="4">
    <location>
        <begin position="526"/>
        <end position="541"/>
    </location>
</feature>
<dbReference type="RefSeq" id="WP_189883025.1">
    <property type="nucleotide sequence ID" value="NZ_BMVN01000003.1"/>
</dbReference>
<evidence type="ECO:0000256" key="1">
    <source>
        <dbReference type="ARBA" id="ARBA00008857"/>
    </source>
</evidence>
<comment type="caution">
    <text evidence="6">The sequence shown here is derived from an EMBL/GenBank/DDBJ whole genome shotgun (WGS) entry which is preliminary data.</text>
</comment>
<keyword evidence="7" id="KW-1185">Reference proteome</keyword>
<dbReference type="CDD" id="cd01189">
    <property type="entry name" value="INT_ICEBs1_C_like"/>
    <property type="match status" value="1"/>
</dbReference>
<gene>
    <name evidence="6" type="ORF">GCM10010345_12330</name>
</gene>
<evidence type="ECO:0000259" key="5">
    <source>
        <dbReference type="PROSITE" id="PS51898"/>
    </source>
</evidence>
<evidence type="ECO:0000256" key="2">
    <source>
        <dbReference type="ARBA" id="ARBA00023125"/>
    </source>
</evidence>
<feature type="domain" description="Tyr recombinase" evidence="5">
    <location>
        <begin position="296"/>
        <end position="506"/>
    </location>
</feature>
<sequence>MAGARRAGSITRRCECRDEDGKRLGQNCPDLRKRSHGTYQLRQELPAAADGTRRIFRRTGYTSVGDAQSDLDKLRAILDLISDDEHYGHQVSDLLAKVQSDRADIPDAAEVKRRLVGGVALNSDMTVGEWLDAWLAAKKTKRRTTSSYESHIRVHLRPGLGRYRLDRLNIGHVQSFFDSIDDQNEVVRAENARRREQEARCKWGKPGAPPAEVSKHLAAEREKLAAMPPYRLTTGPATKVRIRATLRAALNSAIRKQLITFNAAEWVELESGKRPKAKLWTPQHVEHWERTGEKPSPVMVWTPEQLGEFLDEAESNRLYSFFQLIAFRGLRRGEGVGLAWRHVDLDAGLITPAKTLVVDRWEVYEDDPKTEESAATIGLDSLNVAALRERRRQQLAERDEWNRYAAERRAQGKDVADWVDTGKVWTEPDGTWLHPEKASDEFRRICKRAGLPPINLRDLRHVAATLVHAGGGDIFAVQKVLRHTSGQLAAETYTELLQEVDRDIAEKAARLVPRARRSAEQVPPNQDEDVSGDGDEPSEAA</sequence>
<proteinExistence type="inferred from homology"/>